<keyword evidence="2" id="KW-1185">Reference proteome</keyword>
<evidence type="ECO:0000313" key="1">
    <source>
        <dbReference type="EMBL" id="TKB48876.1"/>
    </source>
</evidence>
<dbReference type="InterPro" id="IPR016181">
    <property type="entry name" value="Acyl_CoA_acyltransferase"/>
</dbReference>
<reference evidence="1 2" key="1">
    <citation type="submission" date="2019-04" db="EMBL/GenBank/DDBJ databases">
        <authorList>
            <person name="Hwang J.C."/>
        </authorList>
    </citation>
    <scope>NUCLEOTIDE SEQUENCE [LARGE SCALE GENOMIC DNA]</scope>
    <source>
        <strain evidence="1 2">IMCC35001</strain>
    </source>
</reference>
<dbReference type="Gene3D" id="3.40.630.30">
    <property type="match status" value="1"/>
</dbReference>
<dbReference type="RefSeq" id="WP_136853070.1">
    <property type="nucleotide sequence ID" value="NZ_SWCI01000005.1"/>
</dbReference>
<evidence type="ECO:0000313" key="2">
    <source>
        <dbReference type="Proteomes" id="UP000305674"/>
    </source>
</evidence>
<dbReference type="Proteomes" id="UP000305674">
    <property type="component" value="Unassembled WGS sequence"/>
</dbReference>
<accession>A0A4U1BD56</accession>
<dbReference type="SUPFAM" id="SSF55729">
    <property type="entry name" value="Acyl-CoA N-acyltransferases (Nat)"/>
    <property type="match status" value="1"/>
</dbReference>
<name>A0A4U1BD56_9GAMM</name>
<gene>
    <name evidence="1" type="ORF">FCL40_09540</name>
</gene>
<evidence type="ECO:0008006" key="3">
    <source>
        <dbReference type="Google" id="ProtNLM"/>
    </source>
</evidence>
<dbReference type="SUPFAM" id="SSF56059">
    <property type="entry name" value="Glutathione synthetase ATP-binding domain-like"/>
    <property type="match status" value="1"/>
</dbReference>
<sequence>MKSAAQVHCGWGRVLFGHTFSNHQQLIDHLDGEEQLRSDVVFYCREPQVLVSKAPQQLFIDPSLTYRLALSTFDSSATETGRIRLRPMMGGWDEHNINTLLLSLGRVDLGEDFTHKMFADPSLSMLLAEDEQTGKLLGCVTGIDHKLAFNDPDNGSSAWGMAIDPDCPVEGVERALITGLAKRFSGKGRRFMDLSIVHDDRHACSLVEQLGFVRVPVYSVKNRNAINEPLYTAEAECDSNLLSADTAMLLDQARRLGLSVQLEDPQRDFFSLHLAGQSVRCQGSMPESSSAVAVRACEDRRVTHALLSNSGVAVPAQAELTAFEDFQAFAIPFRSVDLVPALRADDGEARRQLMTDPQLAEAWQGREESHRPWLAQESIFGHTLNVLVIGNEVFAAEVGTQYREDQAVSAEDGADRAEGGGGTQDVTERLHPALRRAALLAAHSLGLSVVGLEMTVASPCQPDYKVTDVTAQPELTCHSPQPVMEAWLLWLFPSLRIEPQRS</sequence>
<organism evidence="1 2">
    <name type="scientific">Ferrimonas sediminicola</name>
    <dbReference type="NCBI Taxonomy" id="2569538"/>
    <lineage>
        <taxon>Bacteria</taxon>
        <taxon>Pseudomonadati</taxon>
        <taxon>Pseudomonadota</taxon>
        <taxon>Gammaproteobacteria</taxon>
        <taxon>Alteromonadales</taxon>
        <taxon>Ferrimonadaceae</taxon>
        <taxon>Ferrimonas</taxon>
    </lineage>
</organism>
<dbReference type="OrthoDB" id="9803907at2"/>
<comment type="caution">
    <text evidence="1">The sequence shown here is derived from an EMBL/GenBank/DDBJ whole genome shotgun (WGS) entry which is preliminary data.</text>
</comment>
<protein>
    <recommendedName>
        <fullName evidence="3">N-acetyltransferase domain-containing protein</fullName>
    </recommendedName>
</protein>
<dbReference type="EMBL" id="SWCI01000005">
    <property type="protein sequence ID" value="TKB48876.1"/>
    <property type="molecule type" value="Genomic_DNA"/>
</dbReference>
<dbReference type="AlphaFoldDB" id="A0A4U1BD56"/>
<proteinExistence type="predicted"/>